<proteinExistence type="predicted"/>
<dbReference type="Proteomes" id="UP000198598">
    <property type="component" value="Unassembled WGS sequence"/>
</dbReference>
<accession>A0A1I2IC51</accession>
<organism evidence="1 2">
    <name type="scientific">Spirosoma endophyticum</name>
    <dbReference type="NCBI Taxonomy" id="662367"/>
    <lineage>
        <taxon>Bacteria</taxon>
        <taxon>Pseudomonadati</taxon>
        <taxon>Bacteroidota</taxon>
        <taxon>Cytophagia</taxon>
        <taxon>Cytophagales</taxon>
        <taxon>Cytophagaceae</taxon>
        <taxon>Spirosoma</taxon>
    </lineage>
</organism>
<gene>
    <name evidence="1" type="ORF">SAMN05216167_1671</name>
</gene>
<reference evidence="1 2" key="1">
    <citation type="submission" date="2016-10" db="EMBL/GenBank/DDBJ databases">
        <authorList>
            <person name="de Groot N.N."/>
        </authorList>
    </citation>
    <scope>NUCLEOTIDE SEQUENCE [LARGE SCALE GENOMIC DNA]</scope>
    <source>
        <strain evidence="1 2">DSM 26130</strain>
    </source>
</reference>
<dbReference type="OrthoDB" id="7030114at2"/>
<dbReference type="AlphaFoldDB" id="A0A1I2IC51"/>
<protein>
    <submittedName>
        <fullName evidence="1">Uncharacterized protein</fullName>
    </submittedName>
</protein>
<dbReference type="EMBL" id="FOLQ01000067">
    <property type="protein sequence ID" value="SFF39949.1"/>
    <property type="molecule type" value="Genomic_DNA"/>
</dbReference>
<name>A0A1I2IC51_9BACT</name>
<evidence type="ECO:0000313" key="1">
    <source>
        <dbReference type="EMBL" id="SFF39949.1"/>
    </source>
</evidence>
<dbReference type="Pfam" id="PF12244">
    <property type="entry name" value="DUF3606"/>
    <property type="match status" value="1"/>
</dbReference>
<dbReference type="InterPro" id="IPR022037">
    <property type="entry name" value="DUF3606"/>
</dbReference>
<dbReference type="RefSeq" id="WP_093835499.1">
    <property type="nucleotide sequence ID" value="NZ_FOLQ01000067.1"/>
</dbReference>
<evidence type="ECO:0000313" key="2">
    <source>
        <dbReference type="Proteomes" id="UP000198598"/>
    </source>
</evidence>
<sequence>MPGKKKKFEFVEDRQINIHEKYEIEYRTKQYKCTKGQLLDAINAVGAMANQVEKYLKDKSAEQMNSSDDEPSLI</sequence>
<keyword evidence="2" id="KW-1185">Reference proteome</keyword>